<evidence type="ECO:0000256" key="5">
    <source>
        <dbReference type="ARBA" id="ARBA00022989"/>
    </source>
</evidence>
<evidence type="ECO:0000256" key="2">
    <source>
        <dbReference type="ARBA" id="ARBA00022448"/>
    </source>
</evidence>
<evidence type="ECO:0000256" key="4">
    <source>
        <dbReference type="ARBA" id="ARBA00022692"/>
    </source>
</evidence>
<dbReference type="OrthoDB" id="10021397at2759"/>
<feature type="transmembrane region" description="Helical" evidence="8">
    <location>
        <begin position="437"/>
        <end position="457"/>
    </location>
</feature>
<dbReference type="Proteomes" id="UP001139887">
    <property type="component" value="Unassembled WGS sequence"/>
</dbReference>
<dbReference type="AlphaFoldDB" id="A0A9W8I7U1"/>
<evidence type="ECO:0000259" key="9">
    <source>
        <dbReference type="PROSITE" id="PS50850"/>
    </source>
</evidence>
<proteinExistence type="predicted"/>
<dbReference type="PROSITE" id="PS50850">
    <property type="entry name" value="MFS"/>
    <property type="match status" value="1"/>
</dbReference>
<dbReference type="InterPro" id="IPR020846">
    <property type="entry name" value="MFS_dom"/>
</dbReference>
<evidence type="ECO:0000256" key="7">
    <source>
        <dbReference type="SAM" id="MobiDB-lite"/>
    </source>
</evidence>
<evidence type="ECO:0000256" key="1">
    <source>
        <dbReference type="ARBA" id="ARBA00004651"/>
    </source>
</evidence>
<comment type="caution">
    <text evidence="10">The sequence shown here is derived from an EMBL/GenBank/DDBJ whole genome shotgun (WGS) entry which is preliminary data.</text>
</comment>
<feature type="transmembrane region" description="Helical" evidence="8">
    <location>
        <begin position="137"/>
        <end position="158"/>
    </location>
</feature>
<evidence type="ECO:0000256" key="3">
    <source>
        <dbReference type="ARBA" id="ARBA00022475"/>
    </source>
</evidence>
<feature type="transmembrane region" description="Helical" evidence="8">
    <location>
        <begin position="403"/>
        <end position="425"/>
    </location>
</feature>
<feature type="transmembrane region" description="Helical" evidence="8">
    <location>
        <begin position="112"/>
        <end position="131"/>
    </location>
</feature>
<dbReference type="Pfam" id="PF07690">
    <property type="entry name" value="MFS_1"/>
    <property type="match status" value="1"/>
</dbReference>
<evidence type="ECO:0000313" key="10">
    <source>
        <dbReference type="EMBL" id="KAJ2849578.1"/>
    </source>
</evidence>
<dbReference type="InterPro" id="IPR036259">
    <property type="entry name" value="MFS_trans_sf"/>
</dbReference>
<feature type="transmembrane region" description="Helical" evidence="8">
    <location>
        <begin position="170"/>
        <end position="188"/>
    </location>
</feature>
<keyword evidence="6 8" id="KW-0472">Membrane</keyword>
<evidence type="ECO:0000256" key="8">
    <source>
        <dbReference type="SAM" id="Phobius"/>
    </source>
</evidence>
<feature type="transmembrane region" description="Helical" evidence="8">
    <location>
        <begin position="45"/>
        <end position="70"/>
    </location>
</feature>
<dbReference type="GO" id="GO:0005886">
    <property type="term" value="C:plasma membrane"/>
    <property type="evidence" value="ECO:0007669"/>
    <property type="project" value="UniProtKB-SubCell"/>
</dbReference>
<feature type="transmembrane region" description="Helical" evidence="8">
    <location>
        <begin position="267"/>
        <end position="286"/>
    </location>
</feature>
<feature type="transmembrane region" description="Helical" evidence="8">
    <location>
        <begin position="306"/>
        <end position="334"/>
    </location>
</feature>
<organism evidence="10 11">
    <name type="scientific">Coemansia brasiliensis</name>
    <dbReference type="NCBI Taxonomy" id="2650707"/>
    <lineage>
        <taxon>Eukaryota</taxon>
        <taxon>Fungi</taxon>
        <taxon>Fungi incertae sedis</taxon>
        <taxon>Zoopagomycota</taxon>
        <taxon>Kickxellomycotina</taxon>
        <taxon>Kickxellomycetes</taxon>
        <taxon>Kickxellales</taxon>
        <taxon>Kickxellaceae</taxon>
        <taxon>Coemansia</taxon>
    </lineage>
</organism>
<dbReference type="CDD" id="cd17502">
    <property type="entry name" value="MFS_Azr1_MDR_like"/>
    <property type="match status" value="1"/>
</dbReference>
<protein>
    <recommendedName>
        <fullName evidence="9">Major facilitator superfamily (MFS) profile domain-containing protein</fullName>
    </recommendedName>
</protein>
<dbReference type="PANTHER" id="PTHR23501:SF191">
    <property type="entry name" value="VACUOLAR BASIC AMINO ACID TRANSPORTER 4"/>
    <property type="match status" value="1"/>
</dbReference>
<keyword evidence="4 8" id="KW-0812">Transmembrane</keyword>
<reference evidence="10" key="1">
    <citation type="submission" date="2022-07" db="EMBL/GenBank/DDBJ databases">
        <title>Phylogenomic reconstructions and comparative analyses of Kickxellomycotina fungi.</title>
        <authorList>
            <person name="Reynolds N.K."/>
            <person name="Stajich J.E."/>
            <person name="Barry K."/>
            <person name="Grigoriev I.V."/>
            <person name="Crous P."/>
            <person name="Smith M.E."/>
        </authorList>
    </citation>
    <scope>NUCLEOTIDE SEQUENCE</scope>
    <source>
        <strain evidence="10">NRRL 1566</strain>
    </source>
</reference>
<keyword evidence="2" id="KW-0813">Transport</keyword>
<evidence type="ECO:0000313" key="11">
    <source>
        <dbReference type="Proteomes" id="UP001139887"/>
    </source>
</evidence>
<feature type="transmembrane region" description="Helical" evidence="8">
    <location>
        <begin position="372"/>
        <end position="391"/>
    </location>
</feature>
<dbReference type="InterPro" id="IPR011701">
    <property type="entry name" value="MFS"/>
</dbReference>
<dbReference type="Gene3D" id="1.20.1720.10">
    <property type="entry name" value="Multidrug resistance protein D"/>
    <property type="match status" value="1"/>
</dbReference>
<feature type="transmembrane region" description="Helical" evidence="8">
    <location>
        <begin position="200"/>
        <end position="224"/>
    </location>
</feature>
<sequence>MSDKDLVNPARQELKAGDGGKLEVQEEGVSSRVQQAGQMTVVRRIVVFVSLGLTMLLASLDLTIVTTAVPKIAEDFAALSDATWIATAYMLTTTALQPLYGKLSDTFGRKPTLMAAILVFLGGSAACGWAPTMGVLVFGRALQGVGGAGLLSLVFIVVSDLTAESERAAYMGVLGAVWSIASVVGPLLGGVFSDKASWRWAFWINLVAATPVLPILAVVLRLPRPQGSFKEKIKKVDFLGSLVLIGGVVMVLLALTWGGKTFSWESARVICLLVFGALTLGLFLLIEWKVALVPIVPMRLLANRNVGLIVASQFFMGASMYSVMFFVPIWYTIVKDSSATSAGLHLLPYLLGMSIVSILSGFVVSRTGVYRPLVICGAALVVLGSGLLILFDEHVNFGKQVGFLLIMGVGLGLDIQVLLIAVQAAAPIKDMAAATSLYLFMRVLGSSIGVSILQSVFQNAVIPKLNSLSDQYPDYASVFTSSLNDQGLIYKADLPQQARDQLVHAFSQALQKVFIATVPFAAIFFVFLLGIKHIPIRKSPA</sequence>
<keyword evidence="5 8" id="KW-1133">Transmembrane helix</keyword>
<keyword evidence="11" id="KW-1185">Reference proteome</keyword>
<feature type="transmembrane region" description="Helical" evidence="8">
    <location>
        <begin position="346"/>
        <end position="365"/>
    </location>
</feature>
<name>A0A9W8I7U1_9FUNG</name>
<feature type="transmembrane region" description="Helical" evidence="8">
    <location>
        <begin position="82"/>
        <end position="100"/>
    </location>
</feature>
<gene>
    <name evidence="10" type="ORF">IWW36_002534</name>
</gene>
<dbReference type="Gene3D" id="1.20.1250.20">
    <property type="entry name" value="MFS general substrate transporter like domains"/>
    <property type="match status" value="1"/>
</dbReference>
<dbReference type="FunFam" id="1.20.1720.10:FF:000004">
    <property type="entry name" value="EmrB/QacA family drug resistance transporter"/>
    <property type="match status" value="1"/>
</dbReference>
<feature type="region of interest" description="Disordered" evidence="7">
    <location>
        <begin position="1"/>
        <end position="21"/>
    </location>
</feature>
<dbReference type="GO" id="GO:0022857">
    <property type="term" value="F:transmembrane transporter activity"/>
    <property type="evidence" value="ECO:0007669"/>
    <property type="project" value="InterPro"/>
</dbReference>
<feature type="transmembrane region" description="Helical" evidence="8">
    <location>
        <begin position="513"/>
        <end position="531"/>
    </location>
</feature>
<dbReference type="PRINTS" id="PR01036">
    <property type="entry name" value="TCRTETB"/>
</dbReference>
<accession>A0A9W8I7U1</accession>
<feature type="domain" description="Major facilitator superfamily (MFS) profile" evidence="9">
    <location>
        <begin position="47"/>
        <end position="534"/>
    </location>
</feature>
<keyword evidence="3" id="KW-1003">Cell membrane</keyword>
<dbReference type="PANTHER" id="PTHR23501">
    <property type="entry name" value="MAJOR FACILITATOR SUPERFAMILY"/>
    <property type="match status" value="1"/>
</dbReference>
<feature type="transmembrane region" description="Helical" evidence="8">
    <location>
        <begin position="236"/>
        <end position="255"/>
    </location>
</feature>
<dbReference type="EMBL" id="JANBUW010000070">
    <property type="protein sequence ID" value="KAJ2849578.1"/>
    <property type="molecule type" value="Genomic_DNA"/>
</dbReference>
<dbReference type="SUPFAM" id="SSF103473">
    <property type="entry name" value="MFS general substrate transporter"/>
    <property type="match status" value="1"/>
</dbReference>
<comment type="subcellular location">
    <subcellularLocation>
        <location evidence="1">Cell membrane</location>
        <topology evidence="1">Multi-pass membrane protein</topology>
    </subcellularLocation>
</comment>
<evidence type="ECO:0000256" key="6">
    <source>
        <dbReference type="ARBA" id="ARBA00023136"/>
    </source>
</evidence>